<dbReference type="RefSeq" id="WP_163250045.1">
    <property type="nucleotide sequence ID" value="NZ_SXDP01000021.1"/>
</dbReference>
<dbReference type="Pfam" id="PF22479">
    <property type="entry name" value="Pam3_gp18"/>
    <property type="match status" value="1"/>
</dbReference>
<organism evidence="2 3">
    <name type="scientific">Clostridium niameyense</name>
    <dbReference type="NCBI Taxonomy" id="1622073"/>
    <lineage>
        <taxon>Bacteria</taxon>
        <taxon>Bacillati</taxon>
        <taxon>Bacillota</taxon>
        <taxon>Clostridia</taxon>
        <taxon>Eubacteriales</taxon>
        <taxon>Clostridiaceae</taxon>
        <taxon>Clostridium</taxon>
    </lineage>
</organism>
<evidence type="ECO:0000313" key="3">
    <source>
        <dbReference type="Proteomes" id="UP000473885"/>
    </source>
</evidence>
<gene>
    <name evidence="2" type="ORF">FDF74_12675</name>
</gene>
<evidence type="ECO:0000259" key="1">
    <source>
        <dbReference type="Pfam" id="PF22479"/>
    </source>
</evidence>
<name>A0A6M0RCH9_9CLOT</name>
<keyword evidence="3" id="KW-1185">Reference proteome</keyword>
<dbReference type="AlphaFoldDB" id="A0A6M0RCH9"/>
<comment type="caution">
    <text evidence="2">The sequence shown here is derived from an EMBL/GenBank/DDBJ whole genome shotgun (WGS) entry which is preliminary data.</text>
</comment>
<sequence>MGIIPIYADEIPYSFEIELSKKIYTLEFNYNYIFDFFTVTLKLNKEVLVEDEKLVLNQQLFKELSKDIEGFEDEKFPEEILISVSSNGDDTRIGMDNFGDTVQLYYVTKEDLKEVLKNV</sequence>
<feature type="domain" description="Cyanophage baseplate Pam3 plug gp18" evidence="1">
    <location>
        <begin position="1"/>
        <end position="108"/>
    </location>
</feature>
<dbReference type="InterPro" id="IPR054252">
    <property type="entry name" value="Pam3_gp18"/>
</dbReference>
<reference evidence="2 3" key="1">
    <citation type="submission" date="2019-04" db="EMBL/GenBank/DDBJ databases">
        <title>Genome sequencing of Clostridium botulinum Groups I-IV and Clostridium butyricum.</title>
        <authorList>
            <person name="Brunt J."/>
            <person name="Van Vliet A.H.M."/>
            <person name="Stringer S.C."/>
            <person name="Carter A.T."/>
            <person name="Peck M.W."/>
        </authorList>
    </citation>
    <scope>NUCLEOTIDE SEQUENCE [LARGE SCALE GENOMIC DNA]</scope>
    <source>
        <strain evidence="2 3">IFR 18/094</strain>
    </source>
</reference>
<accession>A0A6M0RCH9</accession>
<dbReference type="Proteomes" id="UP000473885">
    <property type="component" value="Unassembled WGS sequence"/>
</dbReference>
<protein>
    <recommendedName>
        <fullName evidence="1">Cyanophage baseplate Pam3 plug gp18 domain-containing protein</fullName>
    </recommendedName>
</protein>
<proteinExistence type="predicted"/>
<evidence type="ECO:0000313" key="2">
    <source>
        <dbReference type="EMBL" id="NEZ48025.1"/>
    </source>
</evidence>
<dbReference type="EMBL" id="SXDP01000021">
    <property type="protein sequence ID" value="NEZ48025.1"/>
    <property type="molecule type" value="Genomic_DNA"/>
</dbReference>